<keyword evidence="1" id="KW-1133">Transmembrane helix</keyword>
<proteinExistence type="predicted"/>
<accession>K5X8Y1</accession>
<sequence>MHCILRLQPSNIQMCGSSSIRVKRYQVAAITIVIYDSLILLHRELEGRQTVIKWIYVLIKLTGLIIFGLNFVAFLVPPQTLTNASWELQLCFVRHWIAGLSVFFSHWKN</sequence>
<evidence type="ECO:0000313" key="3">
    <source>
        <dbReference type="Proteomes" id="UP000008493"/>
    </source>
</evidence>
<evidence type="ECO:0000256" key="1">
    <source>
        <dbReference type="SAM" id="Phobius"/>
    </source>
</evidence>
<organism evidence="2 3">
    <name type="scientific">Agaricus bisporus var. burnettii (strain JB137-S8 / ATCC MYA-4627 / FGSC 10392)</name>
    <name type="common">White button mushroom</name>
    <dbReference type="NCBI Taxonomy" id="597362"/>
    <lineage>
        <taxon>Eukaryota</taxon>
        <taxon>Fungi</taxon>
        <taxon>Dikarya</taxon>
        <taxon>Basidiomycota</taxon>
        <taxon>Agaricomycotina</taxon>
        <taxon>Agaricomycetes</taxon>
        <taxon>Agaricomycetidae</taxon>
        <taxon>Agaricales</taxon>
        <taxon>Agaricineae</taxon>
        <taxon>Agaricaceae</taxon>
        <taxon>Agaricus</taxon>
    </lineage>
</organism>
<feature type="transmembrane region" description="Helical" evidence="1">
    <location>
        <begin position="54"/>
        <end position="76"/>
    </location>
</feature>
<dbReference type="GeneID" id="18822352"/>
<dbReference type="EMBL" id="JH971390">
    <property type="protein sequence ID" value="EKM79658.1"/>
    <property type="molecule type" value="Genomic_DNA"/>
</dbReference>
<keyword evidence="3" id="KW-1185">Reference proteome</keyword>
<keyword evidence="1" id="KW-0472">Membrane</keyword>
<dbReference type="RefSeq" id="XP_007330265.1">
    <property type="nucleotide sequence ID" value="XM_007330203.1"/>
</dbReference>
<dbReference type="KEGG" id="abp:AGABI1DRAFT107065"/>
<gene>
    <name evidence="2" type="ORF">AGABI1DRAFT_107065</name>
</gene>
<dbReference type="OrthoDB" id="3020687at2759"/>
<dbReference type="InParanoid" id="K5X8Y1"/>
<evidence type="ECO:0000313" key="2">
    <source>
        <dbReference type="EMBL" id="EKM79658.1"/>
    </source>
</evidence>
<protein>
    <submittedName>
        <fullName evidence="2">Uncharacterized protein</fullName>
    </submittedName>
</protein>
<name>K5X8Y1_AGABU</name>
<dbReference type="AlphaFoldDB" id="K5X8Y1"/>
<dbReference type="Proteomes" id="UP000008493">
    <property type="component" value="Unassembled WGS sequence"/>
</dbReference>
<keyword evidence="1" id="KW-0812">Transmembrane</keyword>
<dbReference type="HOGENOM" id="CLU_2183144_0_0_1"/>
<reference evidence="3" key="1">
    <citation type="journal article" date="2012" name="Proc. Natl. Acad. Sci. U.S.A.">
        <title>Genome sequence of the button mushroom Agaricus bisporus reveals mechanisms governing adaptation to a humic-rich ecological niche.</title>
        <authorList>
            <person name="Morin E."/>
            <person name="Kohler A."/>
            <person name="Baker A.R."/>
            <person name="Foulongne-Oriol M."/>
            <person name="Lombard V."/>
            <person name="Nagy L.G."/>
            <person name="Ohm R.A."/>
            <person name="Patyshakuliyeva A."/>
            <person name="Brun A."/>
            <person name="Aerts A.L."/>
            <person name="Bailey A.M."/>
            <person name="Billette C."/>
            <person name="Coutinho P.M."/>
            <person name="Deakin G."/>
            <person name="Doddapaneni H."/>
            <person name="Floudas D."/>
            <person name="Grimwood J."/>
            <person name="Hilden K."/>
            <person name="Kuees U."/>
            <person name="LaButti K.M."/>
            <person name="Lapidus A."/>
            <person name="Lindquist E.A."/>
            <person name="Lucas S.M."/>
            <person name="Murat C."/>
            <person name="Riley R.W."/>
            <person name="Salamov A.A."/>
            <person name="Schmutz J."/>
            <person name="Subramanian V."/>
            <person name="Woesten H.A.B."/>
            <person name="Xu J."/>
            <person name="Eastwood D.C."/>
            <person name="Foster G.D."/>
            <person name="Sonnenberg A.S."/>
            <person name="Cullen D."/>
            <person name="de Vries R.P."/>
            <person name="Lundell T."/>
            <person name="Hibbett D.S."/>
            <person name="Henrissat B."/>
            <person name="Burton K.S."/>
            <person name="Kerrigan R.W."/>
            <person name="Challen M.P."/>
            <person name="Grigoriev I.V."/>
            <person name="Martin F."/>
        </authorList>
    </citation>
    <scope>NUCLEOTIDE SEQUENCE [LARGE SCALE GENOMIC DNA]</scope>
    <source>
        <strain evidence="3">JB137-S8 / ATCC MYA-4627 / FGSC 10392</strain>
    </source>
</reference>